<sequence>MSVRVHVSGAAETAVSTHIGQLVDDLVASSITAQDPALWGTDAEAGASKRLGWTESVSVSRSLVAEIEALRAELLARGVEHIVLAGTGASLLAPELIAKTAGAELTVLDSAVPGRVQDVLHDRLQSAALVVSSTSGSADGIDSLRRVFAQAFQSLGIDPAERIVVVTDPGSPLGLSAREAGYRVFAADPSVGGRYSALTAFGLVPAGLAGADVGELLDEADAIQLYLATDDVDNPGLILGAAIAGTSPPKSRLGIVSDGTHVVGFGDWATQLIAGPTGTTGTTSRGLRPVVLELGSPELTAGAADLQIVRLVKDADAFHLLPQHRHEGEILVSGSLGGLLLAWEYAAAVAARLLGVDPFDEPDD</sequence>
<dbReference type="GO" id="GO:0006096">
    <property type="term" value="P:glycolytic process"/>
    <property type="evidence" value="ECO:0007669"/>
    <property type="project" value="InterPro"/>
</dbReference>
<gene>
    <name evidence="1" type="ORF">B7R25_07720</name>
</gene>
<organism evidence="1 2">
    <name type="scientific">Subtercola boreus</name>
    <dbReference type="NCBI Taxonomy" id="120213"/>
    <lineage>
        <taxon>Bacteria</taxon>
        <taxon>Bacillati</taxon>
        <taxon>Actinomycetota</taxon>
        <taxon>Actinomycetes</taxon>
        <taxon>Micrococcales</taxon>
        <taxon>Microbacteriaceae</taxon>
        <taxon>Subtercola</taxon>
    </lineage>
</organism>
<evidence type="ECO:0000313" key="1">
    <source>
        <dbReference type="EMBL" id="RFA27601.1"/>
    </source>
</evidence>
<protein>
    <recommendedName>
        <fullName evidence="3">Glucose-6-phosphate isomerase</fullName>
    </recommendedName>
</protein>
<reference evidence="1 2" key="1">
    <citation type="submission" date="2017-04" db="EMBL/GenBank/DDBJ databases">
        <title>Comparative genome analysis of Subtercola boreus.</title>
        <authorList>
            <person name="Cho Y.-J."/>
            <person name="Cho A."/>
            <person name="Kim O.-S."/>
            <person name="Lee J.-I."/>
        </authorList>
    </citation>
    <scope>NUCLEOTIDE SEQUENCE [LARGE SCALE GENOMIC DNA]</scope>
    <source>
        <strain evidence="1 2">P28004</strain>
    </source>
</reference>
<dbReference type="PROSITE" id="PS51463">
    <property type="entry name" value="P_GLUCOSE_ISOMERASE_3"/>
    <property type="match status" value="1"/>
</dbReference>
<dbReference type="AlphaFoldDB" id="A0A3E0WB58"/>
<dbReference type="InterPro" id="IPR046348">
    <property type="entry name" value="SIS_dom_sf"/>
</dbReference>
<dbReference type="OrthoDB" id="140919at2"/>
<evidence type="ECO:0008006" key="3">
    <source>
        <dbReference type="Google" id="ProtNLM"/>
    </source>
</evidence>
<dbReference type="Proteomes" id="UP000257080">
    <property type="component" value="Unassembled WGS sequence"/>
</dbReference>
<proteinExistence type="predicted"/>
<dbReference type="GO" id="GO:0006094">
    <property type="term" value="P:gluconeogenesis"/>
    <property type="evidence" value="ECO:0007669"/>
    <property type="project" value="InterPro"/>
</dbReference>
<comment type="caution">
    <text evidence="1">The sequence shown here is derived from an EMBL/GenBank/DDBJ whole genome shotgun (WGS) entry which is preliminary data.</text>
</comment>
<dbReference type="GO" id="GO:0004347">
    <property type="term" value="F:glucose-6-phosphate isomerase activity"/>
    <property type="evidence" value="ECO:0007669"/>
    <property type="project" value="InterPro"/>
</dbReference>
<name>A0A3E0WB58_9MICO</name>
<dbReference type="GO" id="GO:0097367">
    <property type="term" value="F:carbohydrate derivative binding"/>
    <property type="evidence" value="ECO:0007669"/>
    <property type="project" value="InterPro"/>
</dbReference>
<evidence type="ECO:0000313" key="2">
    <source>
        <dbReference type="Proteomes" id="UP000257080"/>
    </source>
</evidence>
<accession>A0A3E0WB58</accession>
<dbReference type="Gene3D" id="3.40.50.10490">
    <property type="entry name" value="Glucose-6-phosphate isomerase like protein, domain 1"/>
    <property type="match status" value="1"/>
</dbReference>
<dbReference type="InterPro" id="IPR001672">
    <property type="entry name" value="G6P_Isomerase"/>
</dbReference>
<dbReference type="EMBL" id="NBXE01000019">
    <property type="protein sequence ID" value="RFA27601.1"/>
    <property type="molecule type" value="Genomic_DNA"/>
</dbReference>
<dbReference type="SUPFAM" id="SSF53697">
    <property type="entry name" value="SIS domain"/>
    <property type="match status" value="1"/>
</dbReference>